<evidence type="ECO:0000313" key="3">
    <source>
        <dbReference type="Proteomes" id="UP001241092"/>
    </source>
</evidence>
<sequence length="63" mass="6556">MLAAGVGTRPHKLSPSALANPAPEDANSPSALDILRGNSPRWPQLIANADASDQNWSRPAPEG</sequence>
<dbReference type="EMBL" id="AP027452">
    <property type="protein sequence ID" value="BDY27779.1"/>
    <property type="molecule type" value="Genomic_DNA"/>
</dbReference>
<organism evidence="2 3">
    <name type="scientific">Mycolicibacterium mageritense</name>
    <name type="common">Mycobacterium mageritense</name>
    <dbReference type="NCBI Taxonomy" id="53462"/>
    <lineage>
        <taxon>Bacteria</taxon>
        <taxon>Bacillati</taxon>
        <taxon>Actinomycetota</taxon>
        <taxon>Actinomycetes</taxon>
        <taxon>Mycobacteriales</taxon>
        <taxon>Mycobacteriaceae</taxon>
        <taxon>Mycolicibacterium</taxon>
    </lineage>
</organism>
<name>A0AAI8TRU1_MYCME</name>
<proteinExistence type="predicted"/>
<accession>A0AAI8TRU1</accession>
<reference evidence="2" key="1">
    <citation type="submission" date="2023-03" db="EMBL/GenBank/DDBJ databases">
        <title>Draft genome sequence of a Mycolicibacterium mageritense strain H4_3_1 isolated from a hybrid biological-inorganic system reactor.</title>
        <authorList>
            <person name="Feng X."/>
            <person name="Kazama D."/>
            <person name="Sato K."/>
            <person name="Kobayashi H."/>
        </authorList>
    </citation>
    <scope>NUCLEOTIDE SEQUENCE</scope>
    <source>
        <strain evidence="2">H4_3_1</strain>
    </source>
</reference>
<dbReference type="Proteomes" id="UP001241092">
    <property type="component" value="Chromosome"/>
</dbReference>
<feature type="region of interest" description="Disordered" evidence="1">
    <location>
        <begin position="1"/>
        <end position="63"/>
    </location>
</feature>
<evidence type="ECO:0000256" key="1">
    <source>
        <dbReference type="SAM" id="MobiDB-lite"/>
    </source>
</evidence>
<dbReference type="AlphaFoldDB" id="A0AAI8TRU1"/>
<evidence type="ECO:0000313" key="2">
    <source>
        <dbReference type="EMBL" id="BDY27779.1"/>
    </source>
</evidence>
<gene>
    <name evidence="2" type="ORF">hbim_01706</name>
</gene>
<protein>
    <submittedName>
        <fullName evidence="2">Uncharacterized protein</fullName>
    </submittedName>
</protein>